<dbReference type="GO" id="GO:0015020">
    <property type="term" value="F:glucuronosyltransferase activity"/>
    <property type="evidence" value="ECO:0007669"/>
    <property type="project" value="UniProtKB-EC"/>
</dbReference>
<keyword evidence="10" id="KW-1185">Reference proteome</keyword>
<keyword evidence="4" id="KW-0328">Glycosyltransferase</keyword>
<feature type="transmembrane region" description="Helical" evidence="8">
    <location>
        <begin position="820"/>
        <end position="850"/>
    </location>
</feature>
<evidence type="ECO:0000256" key="8">
    <source>
        <dbReference type="SAM" id="Phobius"/>
    </source>
</evidence>
<dbReference type="PANTHER" id="PTHR48043">
    <property type="entry name" value="EG:EG0003.4 PROTEIN-RELATED"/>
    <property type="match status" value="1"/>
</dbReference>
<evidence type="ECO:0000256" key="6">
    <source>
        <dbReference type="ARBA" id="ARBA00022729"/>
    </source>
</evidence>
<organism evidence="9 10">
    <name type="scientific">Diploscapter pachys</name>
    <dbReference type="NCBI Taxonomy" id="2018661"/>
    <lineage>
        <taxon>Eukaryota</taxon>
        <taxon>Metazoa</taxon>
        <taxon>Ecdysozoa</taxon>
        <taxon>Nematoda</taxon>
        <taxon>Chromadorea</taxon>
        <taxon>Rhabditida</taxon>
        <taxon>Rhabditina</taxon>
        <taxon>Rhabditomorpha</taxon>
        <taxon>Rhabditoidea</taxon>
        <taxon>Rhabditidae</taxon>
        <taxon>Diploscapter</taxon>
    </lineage>
</organism>
<name>A0A2A2KVX0_9BILA</name>
<dbReference type="CDD" id="cd03784">
    <property type="entry name" value="GT1_Gtf-like"/>
    <property type="match status" value="2"/>
</dbReference>
<comment type="catalytic activity">
    <reaction evidence="7">
        <text>glucuronate acceptor + UDP-alpha-D-glucuronate = acceptor beta-D-glucuronoside + UDP + H(+)</text>
        <dbReference type="Rhea" id="RHEA:21032"/>
        <dbReference type="ChEBI" id="CHEBI:15378"/>
        <dbReference type="ChEBI" id="CHEBI:58052"/>
        <dbReference type="ChEBI" id="CHEBI:58223"/>
        <dbReference type="ChEBI" id="CHEBI:132367"/>
        <dbReference type="ChEBI" id="CHEBI:132368"/>
        <dbReference type="EC" id="2.4.1.17"/>
    </reaction>
</comment>
<dbReference type="Gene3D" id="3.40.50.2000">
    <property type="entry name" value="Glycogen Phosphorylase B"/>
    <property type="match status" value="2"/>
</dbReference>
<evidence type="ECO:0000313" key="9">
    <source>
        <dbReference type="EMBL" id="PAV78125.1"/>
    </source>
</evidence>
<dbReference type="GO" id="GO:0016020">
    <property type="term" value="C:membrane"/>
    <property type="evidence" value="ECO:0007669"/>
    <property type="project" value="UniProtKB-SubCell"/>
</dbReference>
<accession>A0A2A2KVX0</accession>
<evidence type="ECO:0000256" key="3">
    <source>
        <dbReference type="ARBA" id="ARBA00012544"/>
    </source>
</evidence>
<evidence type="ECO:0000256" key="4">
    <source>
        <dbReference type="ARBA" id="ARBA00022676"/>
    </source>
</evidence>
<keyword evidence="6" id="KW-0732">Signal</keyword>
<dbReference type="STRING" id="2018661.A0A2A2KVX0"/>
<protein>
    <recommendedName>
        <fullName evidence="3">glucuronosyltransferase</fullName>
        <ecNumber evidence="3">2.4.1.17</ecNumber>
    </recommendedName>
</protein>
<comment type="similarity">
    <text evidence="2">Belongs to the UDP-glycosyltransferase family.</text>
</comment>
<keyword evidence="8" id="KW-0812">Transmembrane</keyword>
<dbReference type="EC" id="2.4.1.17" evidence="3"/>
<dbReference type="PANTHER" id="PTHR48043:SF154">
    <property type="entry name" value="GLUCURONOSYLTRANSFERASE"/>
    <property type="match status" value="1"/>
</dbReference>
<comment type="caution">
    <text evidence="9">The sequence shown here is derived from an EMBL/GenBank/DDBJ whole genome shotgun (WGS) entry which is preliminary data.</text>
</comment>
<comment type="subcellular location">
    <subcellularLocation>
        <location evidence="1">Membrane</location>
        <topology evidence="1">Single-pass membrane protein</topology>
    </subcellularLocation>
</comment>
<evidence type="ECO:0000256" key="7">
    <source>
        <dbReference type="ARBA" id="ARBA00047475"/>
    </source>
</evidence>
<dbReference type="FunFam" id="3.40.50.2000:FF:000021">
    <property type="entry name" value="UDP-glucuronosyltransferase"/>
    <property type="match status" value="2"/>
</dbReference>
<gene>
    <name evidence="9" type="ORF">WR25_01864</name>
</gene>
<evidence type="ECO:0000256" key="1">
    <source>
        <dbReference type="ARBA" id="ARBA00004167"/>
    </source>
</evidence>
<evidence type="ECO:0000256" key="5">
    <source>
        <dbReference type="ARBA" id="ARBA00022679"/>
    </source>
</evidence>
<evidence type="ECO:0000313" key="10">
    <source>
        <dbReference type="Proteomes" id="UP000218231"/>
    </source>
</evidence>
<dbReference type="AlphaFoldDB" id="A0A2A2KVX0"/>
<keyword evidence="8" id="KW-1133">Transmembrane helix</keyword>
<evidence type="ECO:0000256" key="2">
    <source>
        <dbReference type="ARBA" id="ARBA00009995"/>
    </source>
</evidence>
<dbReference type="Proteomes" id="UP000218231">
    <property type="component" value="Unassembled WGS sequence"/>
</dbReference>
<sequence length="864" mass="98252">MMRSIFHLSLICLICTFNRIWAYNIVFYLNAAAHTHLDYASVLIDALVERGHNVDLIIGRINPLVTKNGTAKTRKVIEFFLPKTESWVKKSHLANPFSEDISILRNIPWRYSARHTFAVGAMALCEVGIKSGEPLKFLKEGGYDIGLTSDYDSCGAILMHQTSLARSYYGADFPEVDKIGANFDVAFVNTVDLLESTRVTTGKIKHIGGIAIKQAKKLDEIQTEQMPQKIRLAFAQAFASFPEYAFLWKYDSMPDDDVVFSGVSNAFRFKWLPQRDLLAHNRTVAFISHMGLNSYMEAAFSGVPILAVPIFTDQFHNTRTAVKRGVAFKVSKNSITFDSIKHGLEEILHNPKYRENSKRVKKMLNDRPENSKEIFVKWVEFTASNPGLHEYLNLPGNDMSPIKYYCLDIFFYAILLFLTDETAWNKSPHLTNPFAPDSSTNTYHSFLKATYATCKKALSTNATEEFIKQERYDIGLTTDYEYCGHIIFFKNGLNSIASYSAMPIIPETIFAAGLPSPASSFTPFQPPVNPYSIWSRFMNAIRLGEAYYSDMKWITDEFTKIAREKYGPDFPDIKQFIYKLDVIFVNSNQVFEPARPISHKTKYIGGIALKQPKPLNEDMNEMLSKAKRGNVIVAFGSQISTKAMPFELRCHFVRAFNKFSEFSFIWRYDEMEDDEVLFENSTNIHRVKWLPQIDLLNDERVVGFVTHAGLNSILEASFAGVPMIAIPIFADQPYNALSGKQRGTTFIIDKVNVNEDTLIEGLSAILHDESYMENAKRISKLMKENPEQGKDVFVNWVEYAANNKELYKINSLPGSDLTPFTYYLIDVTILCTIASLLALYLVLKIILFIYKVVSLKMSQKVKVN</sequence>
<keyword evidence="5" id="KW-0808">Transferase</keyword>
<dbReference type="InterPro" id="IPR050271">
    <property type="entry name" value="UDP-glycosyltransferase"/>
</dbReference>
<dbReference type="InterPro" id="IPR002213">
    <property type="entry name" value="UDP_glucos_trans"/>
</dbReference>
<proteinExistence type="inferred from homology"/>
<dbReference type="EMBL" id="LIAE01007609">
    <property type="protein sequence ID" value="PAV78125.1"/>
    <property type="molecule type" value="Genomic_DNA"/>
</dbReference>
<dbReference type="SUPFAM" id="SSF53756">
    <property type="entry name" value="UDP-Glycosyltransferase/glycogen phosphorylase"/>
    <property type="match status" value="2"/>
</dbReference>
<keyword evidence="8" id="KW-0472">Membrane</keyword>
<dbReference type="OrthoDB" id="5835829at2759"/>
<dbReference type="Pfam" id="PF00201">
    <property type="entry name" value="UDPGT"/>
    <property type="match status" value="2"/>
</dbReference>
<reference evidence="9 10" key="1">
    <citation type="journal article" date="2017" name="Curr. Biol.">
        <title>Genome architecture and evolution of a unichromosomal asexual nematode.</title>
        <authorList>
            <person name="Fradin H."/>
            <person name="Zegar C."/>
            <person name="Gutwein M."/>
            <person name="Lucas J."/>
            <person name="Kovtun M."/>
            <person name="Corcoran D."/>
            <person name="Baugh L.R."/>
            <person name="Kiontke K."/>
            <person name="Gunsalus K."/>
            <person name="Fitch D.H."/>
            <person name="Piano F."/>
        </authorList>
    </citation>
    <scope>NUCLEOTIDE SEQUENCE [LARGE SCALE GENOMIC DNA]</scope>
    <source>
        <strain evidence="9">PF1309</strain>
    </source>
</reference>